<evidence type="ECO:0000313" key="7">
    <source>
        <dbReference type="EMBL" id="MEI4274030.1"/>
    </source>
</evidence>
<evidence type="ECO:0000256" key="4">
    <source>
        <dbReference type="ARBA" id="ARBA00022827"/>
    </source>
</evidence>
<sequence length="331" mass="33491">MSDELDPADFADAAASAVAQCARTEGLAARGAVLAETGLLGLLAPEEVGGLGLPLRFAVPVLEAAGHGLLGHPLVESVLLAQALATPAPELAEAISTGATVVTVAWSGTAEDGVAGQAPGAVEADHVLLLRADGGAVLVPAGQLTAADDGGLDLELGTATVRVTGEVEGVELPAEAMDALRGTAKVLRAAFLTGSAARCLELAVEHADGWVQFGSPLSAFQALRHRMSRDRLAVETMRNAVLRAVGSAAGDDLARDAAWLGAAAAAPGVAESAVQVMGGMGFTWEVPVHRHLRQIRSVVAHGDAGGDLSALGARLLEGTTNEWYRDLAHAG</sequence>
<dbReference type="PANTHER" id="PTHR43884:SF20">
    <property type="entry name" value="ACYL-COA DEHYDROGENASE FADE28"/>
    <property type="match status" value="1"/>
</dbReference>
<evidence type="ECO:0000256" key="5">
    <source>
        <dbReference type="ARBA" id="ARBA00023002"/>
    </source>
</evidence>
<feature type="domain" description="Acyl-CoA dehydrogenase/oxidase C-terminal" evidence="6">
    <location>
        <begin position="186"/>
        <end position="297"/>
    </location>
</feature>
<evidence type="ECO:0000256" key="1">
    <source>
        <dbReference type="ARBA" id="ARBA00001974"/>
    </source>
</evidence>
<dbReference type="InterPro" id="IPR009075">
    <property type="entry name" value="AcylCo_DH/oxidase_C"/>
</dbReference>
<dbReference type="InterPro" id="IPR009100">
    <property type="entry name" value="AcylCoA_DH/oxidase_NM_dom_sf"/>
</dbReference>
<evidence type="ECO:0000256" key="3">
    <source>
        <dbReference type="ARBA" id="ARBA00022630"/>
    </source>
</evidence>
<proteinExistence type="inferred from homology"/>
<comment type="caution">
    <text evidence="7">The sequence shown here is derived from an EMBL/GenBank/DDBJ whole genome shotgun (WGS) entry which is preliminary data.</text>
</comment>
<protein>
    <submittedName>
        <fullName evidence="7">Acyl-CoA dehydrogenase family protein</fullName>
        <ecNumber evidence="7">1.-.-.-</ecNumber>
    </submittedName>
</protein>
<keyword evidence="3" id="KW-0285">Flavoprotein</keyword>
<keyword evidence="5 7" id="KW-0560">Oxidoreductase</keyword>
<comment type="similarity">
    <text evidence="2">Belongs to the acyl-CoA dehydrogenase family.</text>
</comment>
<dbReference type="InterPro" id="IPR036250">
    <property type="entry name" value="AcylCo_DH-like_C"/>
</dbReference>
<dbReference type="GO" id="GO:0016491">
    <property type="term" value="F:oxidoreductase activity"/>
    <property type="evidence" value="ECO:0007669"/>
    <property type="project" value="UniProtKB-KW"/>
</dbReference>
<dbReference type="SUPFAM" id="SSF47203">
    <property type="entry name" value="Acyl-CoA dehydrogenase C-terminal domain-like"/>
    <property type="match status" value="1"/>
</dbReference>
<reference evidence="7 8" key="1">
    <citation type="submission" date="2024-03" db="EMBL/GenBank/DDBJ databases">
        <title>Draft genome sequence of Klenkia sp. LSe6-5.</title>
        <authorList>
            <person name="Duangmal K."/>
            <person name="Chantavorakit T."/>
        </authorList>
    </citation>
    <scope>NUCLEOTIDE SEQUENCE [LARGE SCALE GENOMIC DNA]</scope>
    <source>
        <strain evidence="7 8">LSe6-5</strain>
    </source>
</reference>
<organism evidence="7 8">
    <name type="scientific">Klenkia sesuvii</name>
    <dbReference type="NCBI Taxonomy" id="3103137"/>
    <lineage>
        <taxon>Bacteria</taxon>
        <taxon>Bacillati</taxon>
        <taxon>Actinomycetota</taxon>
        <taxon>Actinomycetes</taxon>
        <taxon>Geodermatophilales</taxon>
        <taxon>Geodermatophilaceae</taxon>
        <taxon>Klenkia</taxon>
    </lineage>
</organism>
<evidence type="ECO:0000256" key="2">
    <source>
        <dbReference type="ARBA" id="ARBA00009347"/>
    </source>
</evidence>
<dbReference type="EMBL" id="JBAPLU010000032">
    <property type="protein sequence ID" value="MEI4274030.1"/>
    <property type="molecule type" value="Genomic_DNA"/>
</dbReference>
<dbReference type="Gene3D" id="1.10.540.10">
    <property type="entry name" value="Acyl-CoA dehydrogenase/oxidase, N-terminal domain"/>
    <property type="match status" value="1"/>
</dbReference>
<dbReference type="InterPro" id="IPR037069">
    <property type="entry name" value="AcylCoA_DH/ox_N_sf"/>
</dbReference>
<dbReference type="RefSeq" id="WP_336406146.1">
    <property type="nucleotide sequence ID" value="NZ_JBAPLU010000032.1"/>
</dbReference>
<gene>
    <name evidence="7" type="ORF">TEK04_20090</name>
</gene>
<dbReference type="SUPFAM" id="SSF56645">
    <property type="entry name" value="Acyl-CoA dehydrogenase NM domain-like"/>
    <property type="match status" value="1"/>
</dbReference>
<dbReference type="Gene3D" id="1.20.140.10">
    <property type="entry name" value="Butyryl-CoA Dehydrogenase, subunit A, domain 3"/>
    <property type="match status" value="1"/>
</dbReference>
<name>A0ABU8DYW5_9ACTN</name>
<keyword evidence="4" id="KW-0274">FAD</keyword>
<evidence type="ECO:0000259" key="6">
    <source>
        <dbReference type="Pfam" id="PF00441"/>
    </source>
</evidence>
<dbReference type="Pfam" id="PF00441">
    <property type="entry name" value="Acyl-CoA_dh_1"/>
    <property type="match status" value="1"/>
</dbReference>
<dbReference type="EC" id="1.-.-.-" evidence="7"/>
<evidence type="ECO:0000313" key="8">
    <source>
        <dbReference type="Proteomes" id="UP001361570"/>
    </source>
</evidence>
<dbReference type="Proteomes" id="UP001361570">
    <property type="component" value="Unassembled WGS sequence"/>
</dbReference>
<dbReference type="PANTHER" id="PTHR43884">
    <property type="entry name" value="ACYL-COA DEHYDROGENASE"/>
    <property type="match status" value="1"/>
</dbReference>
<accession>A0ABU8DYW5</accession>
<keyword evidence="8" id="KW-1185">Reference proteome</keyword>
<comment type="cofactor">
    <cofactor evidence="1">
        <name>FAD</name>
        <dbReference type="ChEBI" id="CHEBI:57692"/>
    </cofactor>
</comment>